<evidence type="ECO:0000256" key="3">
    <source>
        <dbReference type="ARBA" id="ARBA00022598"/>
    </source>
</evidence>
<dbReference type="PANTHER" id="PTHR43740:SF2">
    <property type="entry name" value="LEUCINE--TRNA LIGASE, MITOCHONDRIAL"/>
    <property type="match status" value="1"/>
</dbReference>
<name>A0A564ZFN0_9BACT</name>
<feature type="domain" description="Methionyl/Leucyl tRNA synthetase" evidence="13">
    <location>
        <begin position="41"/>
        <end position="173"/>
    </location>
</feature>
<dbReference type="Pfam" id="PF08264">
    <property type="entry name" value="Anticodon_1"/>
    <property type="match status" value="1"/>
</dbReference>
<dbReference type="InterPro" id="IPR013155">
    <property type="entry name" value="M/V/L/I-tRNA-synth_anticd-bd"/>
</dbReference>
<evidence type="ECO:0000256" key="10">
    <source>
        <dbReference type="RuleBase" id="RU363035"/>
    </source>
</evidence>
<organism evidence="15 16">
    <name type="scientific">Candidatus Methylomirabilis lanthanidiphila</name>
    <dbReference type="NCBI Taxonomy" id="2211376"/>
    <lineage>
        <taxon>Bacteria</taxon>
        <taxon>Candidatus Methylomirabilota</taxon>
        <taxon>Candidatus Methylomirabilia</taxon>
        <taxon>Candidatus Methylomirabilales</taxon>
        <taxon>Candidatus Methylomirabilaceae</taxon>
        <taxon>Candidatus Methylomirabilis</taxon>
    </lineage>
</organism>
<dbReference type="GO" id="GO:0005524">
    <property type="term" value="F:ATP binding"/>
    <property type="evidence" value="ECO:0007669"/>
    <property type="project" value="UniProtKB-UniRule"/>
</dbReference>
<dbReference type="FunFam" id="3.40.50.620:FF:000003">
    <property type="entry name" value="Leucine--tRNA ligase"/>
    <property type="match status" value="1"/>
</dbReference>
<evidence type="ECO:0000256" key="6">
    <source>
        <dbReference type="ARBA" id="ARBA00022917"/>
    </source>
</evidence>
<dbReference type="SUPFAM" id="SSF47323">
    <property type="entry name" value="Anticodon-binding domain of a subclass of class I aminoacyl-tRNA synthetases"/>
    <property type="match status" value="1"/>
</dbReference>
<evidence type="ECO:0000256" key="4">
    <source>
        <dbReference type="ARBA" id="ARBA00022741"/>
    </source>
</evidence>
<dbReference type="InterPro" id="IPR002300">
    <property type="entry name" value="aa-tRNA-synth_Ia"/>
</dbReference>
<dbReference type="FunFam" id="1.10.730.10:FF:000011">
    <property type="entry name" value="Leucine--tRNA ligase chloroplastic/mitochondrial"/>
    <property type="match status" value="1"/>
</dbReference>
<dbReference type="Gene3D" id="1.10.730.10">
    <property type="entry name" value="Isoleucyl-tRNA Synthetase, Domain 1"/>
    <property type="match status" value="1"/>
</dbReference>
<dbReference type="InterPro" id="IPR009080">
    <property type="entry name" value="tRNAsynth_Ia_anticodon-bd"/>
</dbReference>
<dbReference type="PRINTS" id="PR00985">
    <property type="entry name" value="TRNASYNTHLEU"/>
</dbReference>
<keyword evidence="2 9" id="KW-0963">Cytoplasm</keyword>
<dbReference type="PROSITE" id="PS00178">
    <property type="entry name" value="AA_TRNA_LIGASE_I"/>
    <property type="match status" value="1"/>
</dbReference>
<evidence type="ECO:0000256" key="1">
    <source>
        <dbReference type="ARBA" id="ARBA00005594"/>
    </source>
</evidence>
<keyword evidence="3 9" id="KW-0436">Ligase</keyword>
<dbReference type="CDD" id="cd07958">
    <property type="entry name" value="Anticodon_Ia_Leu_BEm"/>
    <property type="match status" value="1"/>
</dbReference>
<dbReference type="InterPro" id="IPR002302">
    <property type="entry name" value="Leu-tRNA-ligase"/>
</dbReference>
<evidence type="ECO:0000256" key="7">
    <source>
        <dbReference type="ARBA" id="ARBA00023146"/>
    </source>
</evidence>
<dbReference type="GO" id="GO:0006429">
    <property type="term" value="P:leucyl-tRNA aminoacylation"/>
    <property type="evidence" value="ECO:0007669"/>
    <property type="project" value="UniProtKB-UniRule"/>
</dbReference>
<accession>A0A564ZFN0</accession>
<feature type="short sequence motif" description="'HIGH' region" evidence="9">
    <location>
        <begin position="42"/>
        <end position="52"/>
    </location>
</feature>
<protein>
    <recommendedName>
        <fullName evidence="9">Leucine--tRNA ligase</fullName>
        <ecNumber evidence="9">6.1.1.4</ecNumber>
    </recommendedName>
    <alternativeName>
        <fullName evidence="9">Leucyl-tRNA synthetase</fullName>
        <shortName evidence="9">LeuRS</shortName>
    </alternativeName>
</protein>
<evidence type="ECO:0000259" key="12">
    <source>
        <dbReference type="Pfam" id="PF08264"/>
    </source>
</evidence>
<dbReference type="AlphaFoldDB" id="A0A564ZFN0"/>
<gene>
    <name evidence="9" type="primary">leuS</name>
    <name evidence="15" type="ORF">MELA_00305</name>
</gene>
<comment type="subcellular location">
    <subcellularLocation>
        <location evidence="9">Cytoplasm</location>
    </subcellularLocation>
</comment>
<dbReference type="Proteomes" id="UP000334340">
    <property type="component" value="Unassembled WGS sequence"/>
</dbReference>
<dbReference type="PANTHER" id="PTHR43740">
    <property type="entry name" value="LEUCYL-TRNA SYNTHETASE"/>
    <property type="match status" value="1"/>
</dbReference>
<sequence>MARGYDFKAIEVKWQRAWEESGAFAVTEEAGRRKFYLLEMYPYPSGRIHMGHVRNYAIGDVLARFLRMRGYNVLHPMGWDSFGLPAENAAIEHRTHPAKWTNDNIAYMRTQLKRMGFSYDWQREIACSSPDYYRWGQWLFLRLYEKGLAYKKSSTVNWCEVCQTVLANEQVEGGLCWRDGTPVVQKELPGWFFRITAYAEELLNGLDSLTGWPEPVKMMQRNWIGKSVGAEVRFPLVDRQEALTIFTTRQDTLFGATFMVLAPEHPRALALAQGTPQEPSVSAFIERVTREDRLRRTATDAVKEGVFTGAYAMNPLTHERIPVWIGNFVLPEYGTGAIMAVPSNDQRDFEFAQKYSLPVRLAVKPVDSVLDERNLEQAYEGEGVLVNSGPFTSMDSRQAREAIADFLEREGIGKRTVNYRLRDWGISRQRYWGNPIPIIYCDGCGTVPVPDRDLPVILPQDVQITMKGGSPLQKVAGFIDVSCPRCGGRARRETDTMDTFVDSSWYFLRFTSPNDEDGPVTRARVNYWMPVDQYIGGIEHAVLHLLYARFFTKAIRDLGLIAVDEPFQRLLTQGMVCKETHRCAEHGFRLPEEVDSSYCCRTCGHPVQVGRTEKMSKSKKNVVDPEDLLAQYGADTARLFCLFAAPPERDLEWSAQGVEGSFRFVCRIVRLVEDQEALLKEPVVSIPFQQLNAGRALCRKVHQTVKRVTEDIEDDFHFNTAISALMELANELGRFQMPGPAEDAEERRFIYSYAVETLLLLLSPFAPHLCEELWERLGRGGSIFQATWPAYDPAVITAEEIVVVVQIDGKVRSRLLIPVEVDDTSIREAALADERIKGWLEGRSIRKVVIVPKKLVNIVTGGAQ</sequence>
<evidence type="ECO:0000259" key="13">
    <source>
        <dbReference type="Pfam" id="PF09334"/>
    </source>
</evidence>
<evidence type="ECO:0000259" key="14">
    <source>
        <dbReference type="Pfam" id="PF13603"/>
    </source>
</evidence>
<evidence type="ECO:0000313" key="16">
    <source>
        <dbReference type="Proteomes" id="UP000334340"/>
    </source>
</evidence>
<dbReference type="GO" id="GO:0004823">
    <property type="term" value="F:leucine-tRNA ligase activity"/>
    <property type="evidence" value="ECO:0007669"/>
    <property type="project" value="UniProtKB-UniRule"/>
</dbReference>
<feature type="domain" description="Methionyl/Valyl/Leucyl/Isoleucyl-tRNA synthetase anticodon-binding" evidence="12">
    <location>
        <begin position="696"/>
        <end position="818"/>
    </location>
</feature>
<comment type="catalytic activity">
    <reaction evidence="8 9">
        <text>tRNA(Leu) + L-leucine + ATP = L-leucyl-tRNA(Leu) + AMP + diphosphate</text>
        <dbReference type="Rhea" id="RHEA:11688"/>
        <dbReference type="Rhea" id="RHEA-COMP:9613"/>
        <dbReference type="Rhea" id="RHEA-COMP:9622"/>
        <dbReference type="ChEBI" id="CHEBI:30616"/>
        <dbReference type="ChEBI" id="CHEBI:33019"/>
        <dbReference type="ChEBI" id="CHEBI:57427"/>
        <dbReference type="ChEBI" id="CHEBI:78442"/>
        <dbReference type="ChEBI" id="CHEBI:78494"/>
        <dbReference type="ChEBI" id="CHEBI:456215"/>
        <dbReference type="EC" id="6.1.1.4"/>
    </reaction>
</comment>
<dbReference type="NCBIfam" id="TIGR00396">
    <property type="entry name" value="leuS_bact"/>
    <property type="match status" value="1"/>
</dbReference>
<dbReference type="HAMAP" id="MF_00049_B">
    <property type="entry name" value="Leu_tRNA_synth_B"/>
    <property type="match status" value="1"/>
</dbReference>
<dbReference type="SUPFAM" id="SSF50677">
    <property type="entry name" value="ValRS/IleRS/LeuRS editing domain"/>
    <property type="match status" value="1"/>
</dbReference>
<feature type="short sequence motif" description="'KMSKS' region" evidence="9">
    <location>
        <begin position="614"/>
        <end position="618"/>
    </location>
</feature>
<keyword evidence="6 9" id="KW-0648">Protein biosynthesis</keyword>
<dbReference type="Gene3D" id="3.40.50.620">
    <property type="entry name" value="HUPs"/>
    <property type="match status" value="2"/>
</dbReference>
<feature type="binding site" evidence="9">
    <location>
        <position position="617"/>
    </location>
    <ligand>
        <name>ATP</name>
        <dbReference type="ChEBI" id="CHEBI:30616"/>
    </ligand>
</feature>
<feature type="domain" description="Aminoacyl-tRNA synthetase class Ia" evidence="11">
    <location>
        <begin position="421"/>
        <end position="579"/>
    </location>
</feature>
<evidence type="ECO:0000313" key="15">
    <source>
        <dbReference type="EMBL" id="VUZ83946.1"/>
    </source>
</evidence>
<feature type="domain" description="Leucyl-tRNA synthetase editing" evidence="14">
    <location>
        <begin position="221"/>
        <end position="407"/>
    </location>
</feature>
<dbReference type="GO" id="GO:0002161">
    <property type="term" value="F:aminoacyl-tRNA deacylase activity"/>
    <property type="evidence" value="ECO:0007669"/>
    <property type="project" value="InterPro"/>
</dbReference>
<keyword evidence="16" id="KW-1185">Reference proteome</keyword>
<dbReference type="EMBL" id="CABIKM010000004">
    <property type="protein sequence ID" value="VUZ83946.1"/>
    <property type="molecule type" value="Genomic_DNA"/>
</dbReference>
<evidence type="ECO:0000256" key="9">
    <source>
        <dbReference type="HAMAP-Rule" id="MF_00049"/>
    </source>
</evidence>
<dbReference type="FunFam" id="3.40.50.620:FF:000100">
    <property type="entry name" value="probable leucine--tRNA ligase, mitochondrial"/>
    <property type="match status" value="1"/>
</dbReference>
<evidence type="ECO:0000256" key="2">
    <source>
        <dbReference type="ARBA" id="ARBA00022490"/>
    </source>
</evidence>
<keyword evidence="4 9" id="KW-0547">Nucleotide-binding</keyword>
<feature type="domain" description="Aminoacyl-tRNA synthetase class Ia" evidence="11">
    <location>
        <begin position="613"/>
        <end position="654"/>
    </location>
</feature>
<dbReference type="InterPro" id="IPR014729">
    <property type="entry name" value="Rossmann-like_a/b/a_fold"/>
</dbReference>
<dbReference type="EC" id="6.1.1.4" evidence="9"/>
<evidence type="ECO:0000256" key="8">
    <source>
        <dbReference type="ARBA" id="ARBA00047469"/>
    </source>
</evidence>
<dbReference type="InterPro" id="IPR025709">
    <property type="entry name" value="Leu_tRNA-synth_edit"/>
</dbReference>
<dbReference type="InterPro" id="IPR009008">
    <property type="entry name" value="Val/Leu/Ile-tRNA-synth_edit"/>
</dbReference>
<keyword evidence="5 9" id="KW-0067">ATP-binding</keyword>
<evidence type="ECO:0000259" key="11">
    <source>
        <dbReference type="Pfam" id="PF00133"/>
    </source>
</evidence>
<evidence type="ECO:0000256" key="5">
    <source>
        <dbReference type="ARBA" id="ARBA00022840"/>
    </source>
</evidence>
<dbReference type="SUPFAM" id="SSF52374">
    <property type="entry name" value="Nucleotidylyl transferase"/>
    <property type="match status" value="1"/>
</dbReference>
<dbReference type="Pfam" id="PF13603">
    <property type="entry name" value="tRNA-synt_1_2"/>
    <property type="match status" value="1"/>
</dbReference>
<reference evidence="15 16" key="1">
    <citation type="submission" date="2019-07" db="EMBL/GenBank/DDBJ databases">
        <authorList>
            <person name="Cremers G."/>
        </authorList>
    </citation>
    <scope>NUCLEOTIDE SEQUENCE [LARGE SCALE GENOMIC DNA]</scope>
</reference>
<keyword evidence="7 9" id="KW-0030">Aminoacyl-tRNA synthetase</keyword>
<dbReference type="Pfam" id="PF09334">
    <property type="entry name" value="tRNA-synt_1g"/>
    <property type="match status" value="1"/>
</dbReference>
<proteinExistence type="inferred from homology"/>
<dbReference type="CDD" id="cd00812">
    <property type="entry name" value="LeuRS_core"/>
    <property type="match status" value="1"/>
</dbReference>
<dbReference type="Pfam" id="PF00133">
    <property type="entry name" value="tRNA-synt_1"/>
    <property type="match status" value="2"/>
</dbReference>
<comment type="similarity">
    <text evidence="1 9 10">Belongs to the class-I aminoacyl-tRNA synthetase family.</text>
</comment>
<dbReference type="InterPro" id="IPR001412">
    <property type="entry name" value="aa-tRNA-synth_I_CS"/>
</dbReference>
<dbReference type="GO" id="GO:0005829">
    <property type="term" value="C:cytosol"/>
    <property type="evidence" value="ECO:0007669"/>
    <property type="project" value="TreeGrafter"/>
</dbReference>
<dbReference type="InterPro" id="IPR015413">
    <property type="entry name" value="Methionyl/Leucyl_tRNA_Synth"/>
</dbReference>